<dbReference type="InterPro" id="IPR027367">
    <property type="entry name" value="Gly-zipper_YMGG"/>
</dbReference>
<evidence type="ECO:0000259" key="2">
    <source>
        <dbReference type="Pfam" id="PF13441"/>
    </source>
</evidence>
<protein>
    <recommendedName>
        <fullName evidence="2">YMGG-like Gly-zipper domain-containing protein</fullName>
    </recommendedName>
</protein>
<accession>A0A084Y6Z8</accession>
<dbReference type="EMBL" id="JDVG02000695">
    <property type="protein sequence ID" value="KFB70492.1"/>
    <property type="molecule type" value="Genomic_DNA"/>
</dbReference>
<dbReference type="AlphaFoldDB" id="A0A084Y6Z8"/>
<dbReference type="Pfam" id="PF13441">
    <property type="entry name" value="Gly-zipper_YMGG"/>
    <property type="match status" value="1"/>
</dbReference>
<dbReference type="Proteomes" id="UP000020077">
    <property type="component" value="Unassembled WGS sequence"/>
</dbReference>
<name>A0A084Y6Z8_9PROT</name>
<comment type="caution">
    <text evidence="3">The sequence shown here is derived from an EMBL/GenBank/DDBJ whole genome shotgun (WGS) entry which is preliminary data.</text>
</comment>
<evidence type="ECO:0000256" key="1">
    <source>
        <dbReference type="SAM" id="MobiDB-lite"/>
    </source>
</evidence>
<feature type="region of interest" description="Disordered" evidence="1">
    <location>
        <begin position="142"/>
        <end position="184"/>
    </location>
</feature>
<proteinExistence type="predicted"/>
<organism evidence="3 4">
    <name type="scientific">Candidatus Accumulibacter phosphatis</name>
    <dbReference type="NCBI Taxonomy" id="327160"/>
    <lineage>
        <taxon>Bacteria</taxon>
        <taxon>Pseudomonadati</taxon>
        <taxon>Pseudomonadota</taxon>
        <taxon>Betaproteobacteria</taxon>
        <taxon>Candidatus Accumulibacter</taxon>
    </lineage>
</organism>
<gene>
    <name evidence="3" type="ORF">AW09_004424</name>
</gene>
<feature type="compositionally biased region" description="Pro residues" evidence="1">
    <location>
        <begin position="162"/>
        <end position="184"/>
    </location>
</feature>
<reference evidence="3 4" key="1">
    <citation type="submission" date="2014-02" db="EMBL/GenBank/DDBJ databases">
        <title>Expanding our view of genomic diversity in Candidatus Accumulibacter clades.</title>
        <authorList>
            <person name="Skennerton C.T."/>
            <person name="Barr J.J."/>
            <person name="Slater F.R."/>
            <person name="Bond P.L."/>
            <person name="Tyson G.W."/>
        </authorList>
    </citation>
    <scope>NUCLEOTIDE SEQUENCE [LARGE SCALE GENOMIC DNA]</scope>
    <source>
        <strain evidence="4">BA-91</strain>
    </source>
</reference>
<evidence type="ECO:0000313" key="4">
    <source>
        <dbReference type="Proteomes" id="UP000020077"/>
    </source>
</evidence>
<sequence>MKSLLATAVALSGLTLIGGCVSLPTGPSVMALPGTGKTFDEFRLDDAQCRQYALSQVGGATAEQAASDAGVRSAVLGTLLGAIVGAAIGGRDGAGVGAGTGLLIGSLAGTDTARTSAYGNQRRYDHAYVQCMYARGENVPVSGTFTQPRSSAPMLLQQPPVDNYPPPPPPPPGNPPPPPPEYGR</sequence>
<evidence type="ECO:0000313" key="3">
    <source>
        <dbReference type="EMBL" id="KFB70492.1"/>
    </source>
</evidence>
<feature type="domain" description="YMGG-like Gly-zipper" evidence="2">
    <location>
        <begin position="70"/>
        <end position="109"/>
    </location>
</feature>
<dbReference type="PROSITE" id="PS51257">
    <property type="entry name" value="PROKAR_LIPOPROTEIN"/>
    <property type="match status" value="1"/>
</dbReference>